<feature type="signal peptide" evidence="1">
    <location>
        <begin position="1"/>
        <end position="18"/>
    </location>
</feature>
<protein>
    <submittedName>
        <fullName evidence="2">DUF4932 domain-containing protein</fullName>
    </submittedName>
</protein>
<organism evidence="2 3">
    <name type="scientific">Spirosoma profusum</name>
    <dbReference type="NCBI Taxonomy" id="2771354"/>
    <lineage>
        <taxon>Bacteria</taxon>
        <taxon>Pseudomonadati</taxon>
        <taxon>Bacteroidota</taxon>
        <taxon>Cytophagia</taxon>
        <taxon>Cytophagales</taxon>
        <taxon>Cytophagaceae</taxon>
        <taxon>Spirosoma</taxon>
    </lineage>
</organism>
<dbReference type="Pfam" id="PF16286">
    <property type="entry name" value="DUF4932"/>
    <property type="match status" value="1"/>
</dbReference>
<name>A0A927APZ3_9BACT</name>
<dbReference type="AlphaFoldDB" id="A0A927APZ3"/>
<keyword evidence="3" id="KW-1185">Reference proteome</keyword>
<comment type="caution">
    <text evidence="2">The sequence shown here is derived from an EMBL/GenBank/DDBJ whole genome shotgun (WGS) entry which is preliminary data.</text>
</comment>
<sequence length="462" mass="53298">MKNSLLAVLSIISYVTSAQVPITYTLRVQGDTVRWEFNATNSTDVIHFSKMDSVDNYNSPQKYEGKLCSWVFATGNQRITVGHNDGKLVAQRIALTDSIKTKFIQVNFFGDLSAHFPESYQRRFRGTVTYEIPEAYELANVAMALTEAGQADANMVRKDGDYISRMKQYFATAARHPLILRLNERLKSDGGNFYYGVRENAYAMELSKDDSPVNRGIYKAVWPRLNDMAQYPDQWADFVRKSGFRKFYSNNQTFYKDDIADVTRLLPVKRMQVWLEAQFPGIRYDGMRVVFSPLINGAHSAQKFTDQGYRESLMFICDAKGFNRSQYTGPQIEGIYSGVVFTEIDHNFVNPVSDKHLQTINEVFSNRDKWTKKGDTDHYGGAYEVFNEYMTHAVHMLYIKDQYPPDVYQLVRQSRVKLNGAQRGFYRFESFLDELQRLFDSRKPGQTVSDLYPAILKWAKDV</sequence>
<keyword evidence="1" id="KW-0732">Signal</keyword>
<accession>A0A927APZ3</accession>
<proteinExistence type="predicted"/>
<dbReference type="Proteomes" id="UP000598820">
    <property type="component" value="Unassembled WGS sequence"/>
</dbReference>
<feature type="chain" id="PRO_5036813730" evidence="1">
    <location>
        <begin position="19"/>
        <end position="462"/>
    </location>
</feature>
<gene>
    <name evidence="2" type="ORF">IC229_01905</name>
</gene>
<evidence type="ECO:0000313" key="3">
    <source>
        <dbReference type="Proteomes" id="UP000598820"/>
    </source>
</evidence>
<reference evidence="2" key="1">
    <citation type="submission" date="2020-09" db="EMBL/GenBank/DDBJ databases">
        <authorList>
            <person name="Kim M.K."/>
        </authorList>
    </citation>
    <scope>NUCLEOTIDE SEQUENCE</scope>
    <source>
        <strain evidence="2">BT702</strain>
    </source>
</reference>
<evidence type="ECO:0000313" key="2">
    <source>
        <dbReference type="EMBL" id="MBD2699373.1"/>
    </source>
</evidence>
<dbReference type="RefSeq" id="WP_190885217.1">
    <property type="nucleotide sequence ID" value="NZ_JACWZY010000001.1"/>
</dbReference>
<dbReference type="InterPro" id="IPR032560">
    <property type="entry name" value="DUF4932"/>
</dbReference>
<evidence type="ECO:0000256" key="1">
    <source>
        <dbReference type="SAM" id="SignalP"/>
    </source>
</evidence>
<dbReference type="EMBL" id="JACWZY010000001">
    <property type="protein sequence ID" value="MBD2699373.1"/>
    <property type="molecule type" value="Genomic_DNA"/>
</dbReference>